<evidence type="ECO:0000313" key="7">
    <source>
        <dbReference type="Proteomes" id="UP000268162"/>
    </source>
</evidence>
<evidence type="ECO:0000256" key="1">
    <source>
        <dbReference type="ARBA" id="ARBA00011073"/>
    </source>
</evidence>
<keyword evidence="7" id="KW-1185">Reference proteome</keyword>
<dbReference type="InterPro" id="IPR023827">
    <property type="entry name" value="Peptidase_S8_Asp-AS"/>
</dbReference>
<dbReference type="PROSITE" id="PS00136">
    <property type="entry name" value="SUBTILASE_ASP"/>
    <property type="match status" value="1"/>
</dbReference>
<evidence type="ECO:0000256" key="4">
    <source>
        <dbReference type="ARBA" id="ARBA00022825"/>
    </source>
</evidence>
<dbReference type="PANTHER" id="PTHR43806">
    <property type="entry name" value="PEPTIDASE S8"/>
    <property type="match status" value="1"/>
</dbReference>
<dbReference type="GO" id="GO:0004252">
    <property type="term" value="F:serine-type endopeptidase activity"/>
    <property type="evidence" value="ECO:0007669"/>
    <property type="project" value="InterPro"/>
</dbReference>
<evidence type="ECO:0000256" key="2">
    <source>
        <dbReference type="ARBA" id="ARBA00022670"/>
    </source>
</evidence>
<dbReference type="GO" id="GO:0006508">
    <property type="term" value="P:proteolysis"/>
    <property type="evidence" value="ECO:0007669"/>
    <property type="project" value="UniProtKB-KW"/>
</dbReference>
<dbReference type="SUPFAM" id="SSF52743">
    <property type="entry name" value="Subtilisin-like"/>
    <property type="match status" value="1"/>
</dbReference>
<reference evidence="7" key="1">
    <citation type="journal article" date="2018" name="Nat. Microbiol.">
        <title>Leveraging single-cell genomics to expand the fungal tree of life.</title>
        <authorList>
            <person name="Ahrendt S.R."/>
            <person name="Quandt C.A."/>
            <person name="Ciobanu D."/>
            <person name="Clum A."/>
            <person name="Salamov A."/>
            <person name="Andreopoulos B."/>
            <person name="Cheng J.F."/>
            <person name="Woyke T."/>
            <person name="Pelin A."/>
            <person name="Henrissat B."/>
            <person name="Reynolds N.K."/>
            <person name="Benny G.L."/>
            <person name="Smith M.E."/>
            <person name="James T.Y."/>
            <person name="Grigoriev I.V."/>
        </authorList>
    </citation>
    <scope>NUCLEOTIDE SEQUENCE [LARGE SCALE GENOMIC DNA]</scope>
    <source>
        <strain evidence="7">RSA 468</strain>
    </source>
</reference>
<proteinExistence type="inferred from homology"/>
<dbReference type="PANTHER" id="PTHR43806:SF11">
    <property type="entry name" value="CEREVISIN-RELATED"/>
    <property type="match status" value="1"/>
</dbReference>
<keyword evidence="3" id="KW-0378">Hydrolase</keyword>
<gene>
    <name evidence="6" type="ORF">BJ085DRAFT_29607</name>
</gene>
<dbReference type="InterPro" id="IPR015500">
    <property type="entry name" value="Peptidase_S8_subtilisin-rel"/>
</dbReference>
<dbReference type="AlphaFoldDB" id="A0A4P9ZJU7"/>
<dbReference type="Pfam" id="PF00082">
    <property type="entry name" value="Peptidase_S8"/>
    <property type="match status" value="1"/>
</dbReference>
<evidence type="ECO:0000313" key="6">
    <source>
        <dbReference type="EMBL" id="RKP33504.1"/>
    </source>
</evidence>
<dbReference type="Proteomes" id="UP000268162">
    <property type="component" value="Unassembled WGS sequence"/>
</dbReference>
<feature type="domain" description="Peptidase S8/S53" evidence="5">
    <location>
        <begin position="58"/>
        <end position="178"/>
    </location>
</feature>
<keyword evidence="2" id="KW-0645">Protease</keyword>
<dbReference type="STRING" id="215637.A0A4P9ZJU7"/>
<dbReference type="EMBL" id="ML003802">
    <property type="protein sequence ID" value="RKP33504.1"/>
    <property type="molecule type" value="Genomic_DNA"/>
</dbReference>
<comment type="similarity">
    <text evidence="1">Belongs to the peptidase S8 family.</text>
</comment>
<protein>
    <submittedName>
        <fullName evidence="6">Peptidase S8/S53 domain-containing protein</fullName>
    </submittedName>
</protein>
<dbReference type="InterPro" id="IPR050131">
    <property type="entry name" value="Peptidase_S8_subtilisin-like"/>
</dbReference>
<evidence type="ECO:0000256" key="3">
    <source>
        <dbReference type="ARBA" id="ARBA00022801"/>
    </source>
</evidence>
<sequence>MLASNYSDVFVGLHIVVDDCYQAVISIFDLTTNIRLVQISHNHTGVNTLTSNYGLTGVGIKVGIIDSGINYTHLAFGNCFNTTNCKVCYSYDLVGDAFNRYNTPQPQANPLDTCNGHGTHVARIITGNNSSFKGMALGATLGVYCIMGCSTMTNSTILIKALQMAYLDGMKTSNITLVQADECTLNVKATNVAAARAMAMVVYNIKDVPIEPPLITNPNTIPILHLSGVKKSQSQPGAILLLVWVWCGKV</sequence>
<dbReference type="InterPro" id="IPR036852">
    <property type="entry name" value="Peptidase_S8/S53_dom_sf"/>
</dbReference>
<dbReference type="Gene3D" id="3.40.50.200">
    <property type="entry name" value="Peptidase S8/S53 domain"/>
    <property type="match status" value="1"/>
</dbReference>
<evidence type="ECO:0000259" key="5">
    <source>
        <dbReference type="Pfam" id="PF00082"/>
    </source>
</evidence>
<accession>A0A4P9ZJU7</accession>
<keyword evidence="4" id="KW-0720">Serine protease</keyword>
<organism evidence="6 7">
    <name type="scientific">Dimargaris cristalligena</name>
    <dbReference type="NCBI Taxonomy" id="215637"/>
    <lineage>
        <taxon>Eukaryota</taxon>
        <taxon>Fungi</taxon>
        <taxon>Fungi incertae sedis</taxon>
        <taxon>Zoopagomycota</taxon>
        <taxon>Kickxellomycotina</taxon>
        <taxon>Dimargaritomycetes</taxon>
        <taxon>Dimargaritales</taxon>
        <taxon>Dimargaritaceae</taxon>
        <taxon>Dimargaris</taxon>
    </lineage>
</organism>
<dbReference type="InterPro" id="IPR000209">
    <property type="entry name" value="Peptidase_S8/S53_dom"/>
</dbReference>
<name>A0A4P9ZJU7_9FUNG</name>
<dbReference type="PRINTS" id="PR00723">
    <property type="entry name" value="SUBTILISIN"/>
</dbReference>